<organism evidence="9 10">
    <name type="scientific">Streptococcus suis</name>
    <dbReference type="NCBI Taxonomy" id="1307"/>
    <lineage>
        <taxon>Bacteria</taxon>
        <taxon>Bacillati</taxon>
        <taxon>Bacillota</taxon>
        <taxon>Bacilli</taxon>
        <taxon>Lactobacillales</taxon>
        <taxon>Streptococcaceae</taxon>
        <taxon>Streptococcus</taxon>
    </lineage>
</organism>
<feature type="transmembrane region" description="Helical" evidence="7">
    <location>
        <begin position="101"/>
        <end position="119"/>
    </location>
</feature>
<dbReference type="GO" id="GO:0016020">
    <property type="term" value="C:membrane"/>
    <property type="evidence" value="ECO:0007669"/>
    <property type="project" value="UniProtKB-SubCell"/>
</dbReference>
<evidence type="ECO:0000259" key="8">
    <source>
        <dbReference type="Pfam" id="PF02397"/>
    </source>
</evidence>
<reference evidence="9" key="1">
    <citation type="submission" date="2022-07" db="EMBL/GenBank/DDBJ databases">
        <title>Whole Genome Sequencing of Streptococcus suis.</title>
        <authorList>
            <person name="Dai X."/>
            <person name="Huang J."/>
            <person name="Wang L."/>
        </authorList>
    </citation>
    <scope>NUCLEOTIDE SEQUENCE</scope>
    <source>
        <strain evidence="9">SFB2</strain>
    </source>
</reference>
<protein>
    <submittedName>
        <fullName evidence="9">Sugar transferase</fullName>
    </submittedName>
</protein>
<dbReference type="InterPro" id="IPR003362">
    <property type="entry name" value="Bact_transf"/>
</dbReference>
<dbReference type="InterPro" id="IPR017475">
    <property type="entry name" value="EPS_sugar_tfrase"/>
</dbReference>
<evidence type="ECO:0000256" key="7">
    <source>
        <dbReference type="SAM" id="Phobius"/>
    </source>
</evidence>
<comment type="similarity">
    <text evidence="2">Belongs to the bacterial sugar transferase family.</text>
</comment>
<dbReference type="AlphaFoldDB" id="A0A9X4MLS0"/>
<dbReference type="NCBIfam" id="TIGR03025">
    <property type="entry name" value="EPS_sugtrans"/>
    <property type="match status" value="1"/>
</dbReference>
<dbReference type="PANTHER" id="PTHR30576">
    <property type="entry name" value="COLANIC BIOSYNTHESIS UDP-GLUCOSE LIPID CARRIER TRANSFERASE"/>
    <property type="match status" value="1"/>
</dbReference>
<evidence type="ECO:0000256" key="2">
    <source>
        <dbReference type="ARBA" id="ARBA00006464"/>
    </source>
</evidence>
<dbReference type="Proteomes" id="UP001152879">
    <property type="component" value="Unassembled WGS sequence"/>
</dbReference>
<dbReference type="Pfam" id="PF02397">
    <property type="entry name" value="Bac_transf"/>
    <property type="match status" value="1"/>
</dbReference>
<feature type="domain" description="Bacterial sugar transferase" evidence="8">
    <location>
        <begin position="265"/>
        <end position="453"/>
    </location>
</feature>
<keyword evidence="5 7" id="KW-1133">Transmembrane helix</keyword>
<dbReference type="GO" id="GO:0016780">
    <property type="term" value="F:phosphotransferase activity, for other substituted phosphate groups"/>
    <property type="evidence" value="ECO:0007669"/>
    <property type="project" value="TreeGrafter"/>
</dbReference>
<feature type="transmembrane region" description="Helical" evidence="7">
    <location>
        <begin position="75"/>
        <end position="95"/>
    </location>
</feature>
<evidence type="ECO:0000256" key="5">
    <source>
        <dbReference type="ARBA" id="ARBA00022989"/>
    </source>
</evidence>
<feature type="transmembrane region" description="Helical" evidence="7">
    <location>
        <begin position="36"/>
        <end position="54"/>
    </location>
</feature>
<evidence type="ECO:0000256" key="6">
    <source>
        <dbReference type="ARBA" id="ARBA00023136"/>
    </source>
</evidence>
<evidence type="ECO:0000256" key="3">
    <source>
        <dbReference type="ARBA" id="ARBA00022679"/>
    </source>
</evidence>
<dbReference type="Pfam" id="PF13727">
    <property type="entry name" value="CoA_binding_3"/>
    <property type="match status" value="1"/>
</dbReference>
<evidence type="ECO:0000313" key="9">
    <source>
        <dbReference type="EMBL" id="MDG4512657.1"/>
    </source>
</evidence>
<comment type="caution">
    <text evidence="9">The sequence shown here is derived from an EMBL/GenBank/DDBJ whole genome shotgun (WGS) entry which is preliminary data.</text>
</comment>
<keyword evidence="6 7" id="KW-0472">Membrane</keyword>
<sequence>MVNINEYRQFRLALLELIGVVVAVAITTQLPTSKMNQIGILLIMALHFVAFYFSRMSSEFESRGYLIEFERVARYVLIFDILLISFSFLLGDSFIIPRRGLALFTILTFIIVYIINCTVRRYKNLFLMTAEQQKNTLVITTTERLRLMEGLFESDQLSTKYLAGIVVIGDGDVAFPEGVPVVPFDDAIEFATHEVVDHVFINLPSEHYDLKHLVSDFEVMGIDVSVDINSFDFRALKNKKIKQVGDHSIVTFNSNYYNHSHIFLKRMLDIFGAVIGLLICGLVGIVLVPIIRKDGGPAIFVQKRVGKNGRIFKFYKFRSMYMDAEERKKELMSQNQMQGGMFKMDNDPRITPIGRFIRKTSLDELPQFYNVLVGDMSLVGTRPPTVDEFEKYTPSQKRRLSFKPGITGLWQVSGRSNITNFDEVVKLDVEYIDNWSIWSDIKILLKTIFVVFKKEGSK</sequence>
<evidence type="ECO:0000256" key="1">
    <source>
        <dbReference type="ARBA" id="ARBA00004141"/>
    </source>
</evidence>
<feature type="transmembrane region" description="Helical" evidence="7">
    <location>
        <begin position="12"/>
        <end position="30"/>
    </location>
</feature>
<evidence type="ECO:0000256" key="4">
    <source>
        <dbReference type="ARBA" id="ARBA00022692"/>
    </source>
</evidence>
<dbReference type="EMBL" id="JANFML010000022">
    <property type="protein sequence ID" value="MDG4512657.1"/>
    <property type="molecule type" value="Genomic_DNA"/>
</dbReference>
<keyword evidence="3 9" id="KW-0808">Transferase</keyword>
<proteinExistence type="inferred from homology"/>
<gene>
    <name evidence="9" type="ORF">NOL15_07355</name>
</gene>
<accession>A0A9X4MLS0</accession>
<keyword evidence="4 7" id="KW-0812">Transmembrane</keyword>
<comment type="subcellular location">
    <subcellularLocation>
        <location evidence="1">Membrane</location>
        <topology evidence="1">Multi-pass membrane protein</topology>
    </subcellularLocation>
</comment>
<dbReference type="PANTHER" id="PTHR30576:SF10">
    <property type="entry name" value="SLL5057 PROTEIN"/>
    <property type="match status" value="1"/>
</dbReference>
<evidence type="ECO:0000313" key="10">
    <source>
        <dbReference type="Proteomes" id="UP001152879"/>
    </source>
</evidence>
<name>A0A9X4MLS0_STRSU</name>
<feature type="transmembrane region" description="Helical" evidence="7">
    <location>
        <begin position="270"/>
        <end position="291"/>
    </location>
</feature>